<evidence type="ECO:0000313" key="12">
    <source>
        <dbReference type="Proteomes" id="UP000053413"/>
    </source>
</evidence>
<keyword evidence="9" id="KW-0030">Aminoacyl-tRNA synthetase</keyword>
<dbReference type="EC" id="6.1.1.7" evidence="2"/>
<dbReference type="PROSITE" id="PS50860">
    <property type="entry name" value="AA_TRNA_LIGASE_II_ALA"/>
    <property type="match status" value="1"/>
</dbReference>
<keyword evidence="8" id="KW-0648">Protein biosynthesis</keyword>
<dbReference type="GO" id="GO:0006419">
    <property type="term" value="P:alanyl-tRNA aminoacylation"/>
    <property type="evidence" value="ECO:0007669"/>
    <property type="project" value="InterPro"/>
</dbReference>
<evidence type="ECO:0000256" key="8">
    <source>
        <dbReference type="ARBA" id="ARBA00022917"/>
    </source>
</evidence>
<evidence type="ECO:0000256" key="6">
    <source>
        <dbReference type="ARBA" id="ARBA00022840"/>
    </source>
</evidence>
<dbReference type="GO" id="GO:0004813">
    <property type="term" value="F:alanine-tRNA ligase activity"/>
    <property type="evidence" value="ECO:0007669"/>
    <property type="project" value="UniProtKB-EC"/>
</dbReference>
<keyword evidence="6" id="KW-0067">ATP-binding</keyword>
<evidence type="ECO:0000256" key="3">
    <source>
        <dbReference type="ARBA" id="ARBA00022555"/>
    </source>
</evidence>
<proteinExistence type="inferred from homology"/>
<keyword evidence="7" id="KW-0694">RNA-binding</keyword>
<sequence length="139" mass="15580">MDLGDRAESIKFLIRDRGAYFTDSFDSAFQATGIHVVPTPPAVHSDDEARALWRRVAGLPDERIVARGGEDNFWSMGVPGPRGPCSELYYDRGPALGRAGGPAVDEDRYMEFWNLVFMSHERLPLHPPPGPSWTRRSPR</sequence>
<evidence type="ECO:0000256" key="4">
    <source>
        <dbReference type="ARBA" id="ARBA00022598"/>
    </source>
</evidence>
<evidence type="ECO:0000256" key="7">
    <source>
        <dbReference type="ARBA" id="ARBA00022884"/>
    </source>
</evidence>
<name>A0A0X3X926_STRVO</name>
<evidence type="ECO:0000256" key="2">
    <source>
        <dbReference type="ARBA" id="ARBA00013168"/>
    </source>
</evidence>
<evidence type="ECO:0000256" key="5">
    <source>
        <dbReference type="ARBA" id="ARBA00022741"/>
    </source>
</evidence>
<reference evidence="12" key="1">
    <citation type="submission" date="2015-10" db="EMBL/GenBank/DDBJ databases">
        <authorList>
            <person name="Ju K.-S."/>
            <person name="Doroghazi J.R."/>
            <person name="Metcalf W.W."/>
        </authorList>
    </citation>
    <scope>NUCLEOTIDE SEQUENCE [LARGE SCALE GENOMIC DNA]</scope>
    <source>
        <strain evidence="12">NRRL F-8817</strain>
    </source>
</reference>
<dbReference type="EMBL" id="LLZJ01000047">
    <property type="protein sequence ID" value="KUL65609.1"/>
    <property type="molecule type" value="Genomic_DNA"/>
</dbReference>
<dbReference type="AlphaFoldDB" id="A0A0X3X926"/>
<dbReference type="Gene3D" id="3.30.930.10">
    <property type="entry name" value="Bira Bifunctional Protein, Domain 2"/>
    <property type="match status" value="1"/>
</dbReference>
<comment type="similarity">
    <text evidence="1">Belongs to the class-II aminoacyl-tRNA synthetase family.</text>
</comment>
<keyword evidence="4" id="KW-0436">Ligase</keyword>
<dbReference type="InterPro" id="IPR045864">
    <property type="entry name" value="aa-tRNA-synth_II/BPL/LPL"/>
</dbReference>
<organism evidence="11 12">
    <name type="scientific">Streptomyces violaceusniger</name>
    <dbReference type="NCBI Taxonomy" id="68280"/>
    <lineage>
        <taxon>Bacteria</taxon>
        <taxon>Bacillati</taxon>
        <taxon>Actinomycetota</taxon>
        <taxon>Actinomycetes</taxon>
        <taxon>Kitasatosporales</taxon>
        <taxon>Streptomycetaceae</taxon>
        <taxon>Streptomyces</taxon>
        <taxon>Streptomyces violaceusniger group</taxon>
    </lineage>
</organism>
<keyword evidence="3" id="KW-0820">tRNA-binding</keyword>
<dbReference type="GO" id="GO:0000049">
    <property type="term" value="F:tRNA binding"/>
    <property type="evidence" value="ECO:0007669"/>
    <property type="project" value="UniProtKB-KW"/>
</dbReference>
<evidence type="ECO:0000313" key="11">
    <source>
        <dbReference type="EMBL" id="KUL65609.1"/>
    </source>
</evidence>
<dbReference type="GO" id="GO:0005829">
    <property type="term" value="C:cytosol"/>
    <property type="evidence" value="ECO:0007669"/>
    <property type="project" value="TreeGrafter"/>
</dbReference>
<dbReference type="GO" id="GO:0005524">
    <property type="term" value="F:ATP binding"/>
    <property type="evidence" value="ECO:0007669"/>
    <property type="project" value="UniProtKB-KW"/>
</dbReference>
<evidence type="ECO:0000256" key="1">
    <source>
        <dbReference type="ARBA" id="ARBA00008226"/>
    </source>
</evidence>
<keyword evidence="5" id="KW-0547">Nucleotide-binding</keyword>
<evidence type="ECO:0000259" key="10">
    <source>
        <dbReference type="PROSITE" id="PS50860"/>
    </source>
</evidence>
<comment type="caution">
    <text evidence="11">The sequence shown here is derived from an EMBL/GenBank/DDBJ whole genome shotgun (WGS) entry which is preliminary data.</text>
</comment>
<dbReference type="InterPro" id="IPR018165">
    <property type="entry name" value="Ala-tRNA-synth_IIc_core"/>
</dbReference>
<evidence type="ECO:0000256" key="9">
    <source>
        <dbReference type="ARBA" id="ARBA00023146"/>
    </source>
</evidence>
<dbReference type="SUPFAM" id="SSF55681">
    <property type="entry name" value="Class II aaRS and biotin synthetases"/>
    <property type="match status" value="1"/>
</dbReference>
<gene>
    <name evidence="11" type="ORF">ADL28_06065</name>
</gene>
<protein>
    <recommendedName>
        <fullName evidence="2">alanine--tRNA ligase</fullName>
        <ecNumber evidence="2">6.1.1.7</ecNumber>
    </recommendedName>
</protein>
<dbReference type="Proteomes" id="UP000053413">
    <property type="component" value="Unassembled WGS sequence"/>
</dbReference>
<dbReference type="GO" id="GO:0002161">
    <property type="term" value="F:aminoacyl-tRNA deacylase activity"/>
    <property type="evidence" value="ECO:0007669"/>
    <property type="project" value="TreeGrafter"/>
</dbReference>
<dbReference type="PANTHER" id="PTHR11777:SF9">
    <property type="entry name" value="ALANINE--TRNA LIGASE, CYTOPLASMIC"/>
    <property type="match status" value="1"/>
</dbReference>
<feature type="domain" description="Alanyl-transfer RNA synthetases family profile" evidence="10">
    <location>
        <begin position="1"/>
        <end position="139"/>
    </location>
</feature>
<dbReference type="InterPro" id="IPR050058">
    <property type="entry name" value="Ala-tRNA_ligase"/>
</dbReference>
<accession>A0A0X3X926</accession>
<dbReference type="PANTHER" id="PTHR11777">
    <property type="entry name" value="ALANYL-TRNA SYNTHETASE"/>
    <property type="match status" value="1"/>
</dbReference>
<dbReference type="Pfam" id="PF01411">
    <property type="entry name" value="tRNA-synt_2c"/>
    <property type="match status" value="1"/>
</dbReference>
<dbReference type="InterPro" id="IPR018164">
    <property type="entry name" value="Ala-tRNA-synth_IIc_N"/>
</dbReference>